<dbReference type="Proteomes" id="UP000240569">
    <property type="component" value="Unassembled WGS sequence"/>
</dbReference>
<dbReference type="EMBL" id="NEXD01000068">
    <property type="protein sequence ID" value="PSN84737.1"/>
    <property type="molecule type" value="Genomic_DNA"/>
</dbReference>
<evidence type="ECO:0008006" key="3">
    <source>
        <dbReference type="Google" id="ProtNLM"/>
    </source>
</evidence>
<dbReference type="InterPro" id="IPR038257">
    <property type="entry name" value="CRISPR-assoc_Cas3_HD_sf"/>
</dbReference>
<accession>A0A2R6AEB8</accession>
<sequence length="117" mass="13526">MKKIACSFSDESLKVHSAKSVEYGVDKFFSFQPSYVKVCVERLNFVYKFNPSLTLELFKELCKIACYLHDSGKAANIYQVQFMEGCKCKKDPSFAYHEVLSALVYIDILKKPIFQRN</sequence>
<dbReference type="Gene3D" id="1.10.3210.30">
    <property type="match status" value="1"/>
</dbReference>
<organism evidence="1 2">
    <name type="scientific">Candidatus Marsarchaeota G1 archaeon BE_D</name>
    <dbReference type="NCBI Taxonomy" id="1978156"/>
    <lineage>
        <taxon>Archaea</taxon>
        <taxon>Candidatus Marsarchaeota</taxon>
        <taxon>Candidatus Marsarchaeota group 1</taxon>
    </lineage>
</organism>
<evidence type="ECO:0000313" key="2">
    <source>
        <dbReference type="Proteomes" id="UP000240569"/>
    </source>
</evidence>
<gene>
    <name evidence="1" type="ORF">B9Q02_08985</name>
</gene>
<dbReference type="AlphaFoldDB" id="A0A2R6AEB8"/>
<name>A0A2R6AEB8_9ARCH</name>
<reference evidence="1 2" key="1">
    <citation type="submission" date="2017-04" db="EMBL/GenBank/DDBJ databases">
        <title>Novel microbial lineages endemic to geothermal iron-oxide mats fill important gaps in the evolutionary history of Archaea.</title>
        <authorList>
            <person name="Jay Z.J."/>
            <person name="Beam J.P."/>
            <person name="Dlakic M."/>
            <person name="Rusch D.B."/>
            <person name="Kozubal M.A."/>
            <person name="Inskeep W.P."/>
        </authorList>
    </citation>
    <scope>NUCLEOTIDE SEQUENCE [LARGE SCALE GENOMIC DNA]</scope>
    <source>
        <strain evidence="1">BE_D</strain>
    </source>
</reference>
<proteinExistence type="predicted"/>
<comment type="caution">
    <text evidence="1">The sequence shown here is derived from an EMBL/GenBank/DDBJ whole genome shotgun (WGS) entry which is preliminary data.</text>
</comment>
<protein>
    <recommendedName>
        <fullName evidence="3">CRISPR-associated endonuclease Cas3</fullName>
    </recommendedName>
</protein>
<evidence type="ECO:0000313" key="1">
    <source>
        <dbReference type="EMBL" id="PSN84737.1"/>
    </source>
</evidence>